<protein>
    <submittedName>
        <fullName evidence="1">Uncharacterized protein</fullName>
    </submittedName>
</protein>
<name>A0A0N7F2A8_9BACT</name>
<proteinExistence type="predicted"/>
<gene>
    <name evidence="1" type="ORF">5E7_011</name>
</gene>
<sequence length="166" mass="18904">MLQAKPRTVRNPETMQAASHHLLYEWWMLRETATWLASNVSRTPAEQNAELESFCLHVRNLLDFFYPELRGRQARWGDVVAQDFMPGADWQTGKPPVAEALAKVGIRVDKQLAHLTYARLRATEAHSQWDFLHITAALSEVVQAFVTLAEPSLLSPEWGQLRPGSR</sequence>
<dbReference type="AlphaFoldDB" id="A0A0N7F2A8"/>
<accession>A0A0N7F2A8</accession>
<organism evidence="1">
    <name type="scientific">uncultured bacterium 5E7</name>
    <dbReference type="NCBI Taxonomy" id="1701324"/>
    <lineage>
        <taxon>Bacteria</taxon>
        <taxon>environmental samples</taxon>
    </lineage>
</organism>
<reference evidence="1" key="1">
    <citation type="submission" date="2016-04" db="EMBL/GenBank/DDBJ databases">
        <title>Exploring the genomic information of specific uncultured soil bacteria through a new metagenomic library-based strategy.</title>
        <authorList>
            <person name="Liu Y."/>
            <person name="Zhang R."/>
        </authorList>
    </citation>
    <scope>NUCLEOTIDE SEQUENCE</scope>
</reference>
<dbReference type="EMBL" id="KT342855">
    <property type="protein sequence ID" value="ALG05232.1"/>
    <property type="molecule type" value="Genomic_DNA"/>
</dbReference>
<evidence type="ECO:0000313" key="1">
    <source>
        <dbReference type="EMBL" id="ALG05232.1"/>
    </source>
</evidence>